<dbReference type="SUPFAM" id="SSF48452">
    <property type="entry name" value="TPR-like"/>
    <property type="match status" value="1"/>
</dbReference>
<comment type="subcellular location">
    <subcellularLocation>
        <location evidence="1">Cell outer membrane</location>
    </subcellularLocation>
</comment>
<name>A0A644VGZ5_9ZZZZ</name>
<accession>A0A644VGZ5</accession>
<dbReference type="AlphaFoldDB" id="A0A644VGZ5"/>
<dbReference type="GO" id="GO:0009279">
    <property type="term" value="C:cell outer membrane"/>
    <property type="evidence" value="ECO:0007669"/>
    <property type="project" value="UniProtKB-SubCell"/>
</dbReference>
<evidence type="ECO:0000313" key="7">
    <source>
        <dbReference type="EMBL" id="MPL90586.1"/>
    </source>
</evidence>
<sequence>MKTIKTNKSIKTLFPVLIAGMMVVLQVSCSDLLMEKPDSFYDSAKIFENASNAQLGLNGVYNALAGIEHYGQWEMAVPTSDDMYFISGTNSDGSRRDISHYQLSTSNVWVTDLWKNKYLGIERANSVLTGLKGMKEYASGDEEIQRIEGEALFLRALLSFDLVRYWGDVPYKTELTTFENSYQPRTGKEVIYDQIVADLNRSKSLLKWATNGTNTERATQGAARALLMRVYLHRAGYSLDSETAQYVIKDEAERQQYFQLVLDEYQAFLDNGFHGFCADGYEQLWKNYCENKIDPKESIFEIAFFTPDGGKTTAGTWATYIGPIISSSYKSGRANGFFRVIPEWFNYYAAGDVRRDLNMCNFDIDANGNQVPKNNKTYYPGKWRRYWVKDMPKDPNNTDVNYVFLRYSDVLLMAAEAYNERGNATEAVKLINQVRSRANAPVWDETVAGGKYTDLFKAPQVADLAYIDDSDMKGKIRTALYWERGFELCYEGTRKYDLIRWGILADAIQLHKDTRFGTGYAAPKNFQKFKHELLPIPLNEIQINSNLDNKNNPGY</sequence>
<proteinExistence type="predicted"/>
<dbReference type="InterPro" id="IPR033985">
    <property type="entry name" value="SusD-like_N"/>
</dbReference>
<keyword evidence="2" id="KW-0732">Signal</keyword>
<evidence type="ECO:0000256" key="3">
    <source>
        <dbReference type="ARBA" id="ARBA00023136"/>
    </source>
</evidence>
<protein>
    <recommendedName>
        <fullName evidence="8">SusD-like protein</fullName>
    </recommendedName>
</protein>
<gene>
    <name evidence="7" type="ORF">SDC9_36640</name>
</gene>
<feature type="domain" description="SusD-like N-terminal" evidence="6">
    <location>
        <begin position="73"/>
        <end position="232"/>
    </location>
</feature>
<dbReference type="EMBL" id="VSSQ01000308">
    <property type="protein sequence ID" value="MPL90586.1"/>
    <property type="molecule type" value="Genomic_DNA"/>
</dbReference>
<keyword evidence="4" id="KW-0998">Cell outer membrane</keyword>
<dbReference type="Pfam" id="PF07980">
    <property type="entry name" value="SusD_RagB"/>
    <property type="match status" value="1"/>
</dbReference>
<dbReference type="Gene3D" id="1.25.40.390">
    <property type="match status" value="1"/>
</dbReference>
<reference evidence="7" key="1">
    <citation type="submission" date="2019-08" db="EMBL/GenBank/DDBJ databases">
        <authorList>
            <person name="Kucharzyk K."/>
            <person name="Murdoch R.W."/>
            <person name="Higgins S."/>
            <person name="Loffler F."/>
        </authorList>
    </citation>
    <scope>NUCLEOTIDE SEQUENCE</scope>
</reference>
<comment type="caution">
    <text evidence="7">The sequence shown here is derived from an EMBL/GenBank/DDBJ whole genome shotgun (WGS) entry which is preliminary data.</text>
</comment>
<evidence type="ECO:0000259" key="5">
    <source>
        <dbReference type="Pfam" id="PF07980"/>
    </source>
</evidence>
<evidence type="ECO:0000256" key="4">
    <source>
        <dbReference type="ARBA" id="ARBA00023237"/>
    </source>
</evidence>
<evidence type="ECO:0000259" key="6">
    <source>
        <dbReference type="Pfam" id="PF14322"/>
    </source>
</evidence>
<dbReference type="InterPro" id="IPR011990">
    <property type="entry name" value="TPR-like_helical_dom_sf"/>
</dbReference>
<organism evidence="7">
    <name type="scientific">bioreactor metagenome</name>
    <dbReference type="NCBI Taxonomy" id="1076179"/>
    <lineage>
        <taxon>unclassified sequences</taxon>
        <taxon>metagenomes</taxon>
        <taxon>ecological metagenomes</taxon>
    </lineage>
</organism>
<feature type="domain" description="RagB/SusD" evidence="5">
    <location>
        <begin position="362"/>
        <end position="555"/>
    </location>
</feature>
<evidence type="ECO:0000256" key="2">
    <source>
        <dbReference type="ARBA" id="ARBA00022729"/>
    </source>
</evidence>
<keyword evidence="3" id="KW-0472">Membrane</keyword>
<dbReference type="InterPro" id="IPR012944">
    <property type="entry name" value="SusD_RagB_dom"/>
</dbReference>
<dbReference type="CDD" id="cd08977">
    <property type="entry name" value="SusD"/>
    <property type="match status" value="1"/>
</dbReference>
<evidence type="ECO:0008006" key="8">
    <source>
        <dbReference type="Google" id="ProtNLM"/>
    </source>
</evidence>
<evidence type="ECO:0000256" key="1">
    <source>
        <dbReference type="ARBA" id="ARBA00004442"/>
    </source>
</evidence>
<dbReference type="Pfam" id="PF14322">
    <property type="entry name" value="SusD-like_3"/>
    <property type="match status" value="1"/>
</dbReference>